<evidence type="ECO:0000256" key="3">
    <source>
        <dbReference type="ARBA" id="ARBA00022691"/>
    </source>
</evidence>
<keyword evidence="2" id="KW-0808">Transferase</keyword>
<dbReference type="PANTHER" id="PTHR43464">
    <property type="entry name" value="METHYLTRANSFERASE"/>
    <property type="match status" value="1"/>
</dbReference>
<keyword evidence="6" id="KW-1185">Reference proteome</keyword>
<evidence type="ECO:0000259" key="4">
    <source>
        <dbReference type="Pfam" id="PF13649"/>
    </source>
</evidence>
<gene>
    <name evidence="5" type="ORF">EV645_7788</name>
</gene>
<dbReference type="PANTHER" id="PTHR43464:SF19">
    <property type="entry name" value="UBIQUINONE BIOSYNTHESIS O-METHYLTRANSFERASE, MITOCHONDRIAL"/>
    <property type="match status" value="1"/>
</dbReference>
<dbReference type="EMBL" id="SHKR01000018">
    <property type="protein sequence ID" value="RZU01693.1"/>
    <property type="molecule type" value="Genomic_DNA"/>
</dbReference>
<dbReference type="GO" id="GO:0032259">
    <property type="term" value="P:methylation"/>
    <property type="evidence" value="ECO:0007669"/>
    <property type="project" value="UniProtKB-KW"/>
</dbReference>
<dbReference type="Proteomes" id="UP000292027">
    <property type="component" value="Unassembled WGS sequence"/>
</dbReference>
<evidence type="ECO:0000256" key="1">
    <source>
        <dbReference type="ARBA" id="ARBA00022603"/>
    </source>
</evidence>
<keyword evidence="1 5" id="KW-0489">Methyltransferase</keyword>
<dbReference type="InterPro" id="IPR041698">
    <property type="entry name" value="Methyltransf_25"/>
</dbReference>
<dbReference type="RefSeq" id="WP_157997252.1">
    <property type="nucleotide sequence ID" value="NZ_SHKR01000018.1"/>
</dbReference>
<dbReference type="OrthoDB" id="3825914at2"/>
<accession>A0A4Q7VYC7</accession>
<evidence type="ECO:0000313" key="6">
    <source>
        <dbReference type="Proteomes" id="UP000292027"/>
    </source>
</evidence>
<evidence type="ECO:0000313" key="5">
    <source>
        <dbReference type="EMBL" id="RZU01693.1"/>
    </source>
</evidence>
<name>A0A4Q7VYC7_9ACTN</name>
<dbReference type="AlphaFoldDB" id="A0A4Q7VYC7"/>
<dbReference type="Pfam" id="PF13649">
    <property type="entry name" value="Methyltransf_25"/>
    <property type="match status" value="1"/>
</dbReference>
<keyword evidence="3" id="KW-0949">S-adenosyl-L-methionine</keyword>
<reference evidence="5 6" key="1">
    <citation type="journal article" date="2015" name="Stand. Genomic Sci.">
        <title>Genomic Encyclopedia of Bacterial and Archaeal Type Strains, Phase III: the genomes of soil and plant-associated and newly described type strains.</title>
        <authorList>
            <person name="Whitman W.B."/>
            <person name="Woyke T."/>
            <person name="Klenk H.P."/>
            <person name="Zhou Y."/>
            <person name="Lilburn T.G."/>
            <person name="Beck B.J."/>
            <person name="De Vos P."/>
            <person name="Vandamme P."/>
            <person name="Eisen J.A."/>
            <person name="Garrity G."/>
            <person name="Hugenholtz P."/>
            <person name="Kyrpides N.C."/>
        </authorList>
    </citation>
    <scope>NUCLEOTIDE SEQUENCE [LARGE SCALE GENOMIC DNA]</scope>
    <source>
        <strain evidence="5 6">VKM Ac-2540</strain>
    </source>
</reference>
<sequence>MRYYHAEHQAAYQRLVQQGLTQWSDLFGETDEYDVFPNRPFLEHALTQLDLPPEPDVLEYGCGTGPAACFLAARGFRVDAIDLIPEAITLARGFARQRGVDVDFSVQDVCAMGAGSKQYDVVLDSYCLQSIVTDTDRANLLGAVRDRLKTTGYYVLSTAMYDPDRVYEGNFRYDASSGICYEAAAPAADAIQLDGTWYLPHRRHLRPAALRAELETAGLSVLSQAGGDVICVRYHET</sequence>
<dbReference type="SUPFAM" id="SSF53335">
    <property type="entry name" value="S-adenosyl-L-methionine-dependent methyltransferases"/>
    <property type="match status" value="1"/>
</dbReference>
<dbReference type="Gene3D" id="3.40.50.150">
    <property type="entry name" value="Vaccinia Virus protein VP39"/>
    <property type="match status" value="1"/>
</dbReference>
<dbReference type="InterPro" id="IPR029063">
    <property type="entry name" value="SAM-dependent_MTases_sf"/>
</dbReference>
<comment type="caution">
    <text evidence="5">The sequence shown here is derived from an EMBL/GenBank/DDBJ whole genome shotgun (WGS) entry which is preliminary data.</text>
</comment>
<protein>
    <submittedName>
        <fullName evidence="5">Methyltransferase family protein</fullName>
    </submittedName>
</protein>
<dbReference type="GO" id="GO:0008168">
    <property type="term" value="F:methyltransferase activity"/>
    <property type="evidence" value="ECO:0007669"/>
    <property type="project" value="UniProtKB-KW"/>
</dbReference>
<dbReference type="CDD" id="cd02440">
    <property type="entry name" value="AdoMet_MTases"/>
    <property type="match status" value="1"/>
</dbReference>
<proteinExistence type="predicted"/>
<organism evidence="5 6">
    <name type="scientific">Kribbella rubisoli</name>
    <dbReference type="NCBI Taxonomy" id="3075929"/>
    <lineage>
        <taxon>Bacteria</taxon>
        <taxon>Bacillati</taxon>
        <taxon>Actinomycetota</taxon>
        <taxon>Actinomycetes</taxon>
        <taxon>Propionibacteriales</taxon>
        <taxon>Kribbellaceae</taxon>
        <taxon>Kribbella</taxon>
    </lineage>
</organism>
<feature type="domain" description="Methyltransferase" evidence="4">
    <location>
        <begin position="57"/>
        <end position="152"/>
    </location>
</feature>
<evidence type="ECO:0000256" key="2">
    <source>
        <dbReference type="ARBA" id="ARBA00022679"/>
    </source>
</evidence>